<name>A0A7X0LVX9_9BACI</name>
<reference evidence="1 2" key="1">
    <citation type="submission" date="2020-08" db="EMBL/GenBank/DDBJ databases">
        <title>Genomic Encyclopedia of Type Strains, Phase IV (KMG-IV): sequencing the most valuable type-strain genomes for metagenomic binning, comparative biology and taxonomic classification.</title>
        <authorList>
            <person name="Goeker M."/>
        </authorList>
    </citation>
    <scope>NUCLEOTIDE SEQUENCE [LARGE SCALE GENOMIC DNA]</scope>
    <source>
        <strain evidence="1 2">DSM 5391</strain>
    </source>
</reference>
<evidence type="ECO:0000313" key="1">
    <source>
        <dbReference type="EMBL" id="MBB6446486.1"/>
    </source>
</evidence>
<dbReference type="EMBL" id="JACHGK010000011">
    <property type="protein sequence ID" value="MBB6446486.1"/>
    <property type="molecule type" value="Genomic_DNA"/>
</dbReference>
<organism evidence="1 2">
    <name type="scientific">Bacillus benzoevorans</name>
    <dbReference type="NCBI Taxonomy" id="1456"/>
    <lineage>
        <taxon>Bacteria</taxon>
        <taxon>Bacillati</taxon>
        <taxon>Bacillota</taxon>
        <taxon>Bacilli</taxon>
        <taxon>Bacillales</taxon>
        <taxon>Bacillaceae</taxon>
        <taxon>Bacillus</taxon>
    </lineage>
</organism>
<dbReference type="Proteomes" id="UP000531594">
    <property type="component" value="Unassembled WGS sequence"/>
</dbReference>
<gene>
    <name evidence="1" type="ORF">HNR53_003145</name>
</gene>
<sequence length="237" mass="26651">MIKEALQYIVNLGTAEVQTVGNQDYSTQPLHLIKEATPDQLEVRSLSGLAEYLISNFDDDGFEKRMVHVVSPTEVVAFSPFNGNYNRNEYIQAKAMVPSFHFDRWYDAEEFNIKLQSAFVKNEDRDIMLKVVGNIKEENVRQIGDDGVSQAVQAKVGVATVATVQVPNPVVLAPYRTFVEVEQPESDFIFRMQNGPRCTLFEADGGAWKLAAMKNIKEYLEQALKTEIENGKVVIIA</sequence>
<dbReference type="RefSeq" id="WP_184527532.1">
    <property type="nucleotide sequence ID" value="NZ_JACHGK010000011.1"/>
</dbReference>
<keyword evidence="2" id="KW-1185">Reference proteome</keyword>
<accession>A0A7X0LVX9</accession>
<evidence type="ECO:0000313" key="2">
    <source>
        <dbReference type="Proteomes" id="UP000531594"/>
    </source>
</evidence>
<proteinExistence type="predicted"/>
<comment type="caution">
    <text evidence="1">The sequence shown here is derived from an EMBL/GenBank/DDBJ whole genome shotgun (WGS) entry which is preliminary data.</text>
</comment>
<evidence type="ECO:0008006" key="3">
    <source>
        <dbReference type="Google" id="ProtNLM"/>
    </source>
</evidence>
<protein>
    <recommendedName>
        <fullName evidence="3">Phage-related protein</fullName>
    </recommendedName>
</protein>
<dbReference type="AlphaFoldDB" id="A0A7X0LVX9"/>